<reference evidence="5 6" key="2">
    <citation type="submission" date="2024-03" db="EMBL/GenBank/DDBJ databases">
        <title>Complete genome sequence of the green alga Chloropicon roscoffensis RCC1871.</title>
        <authorList>
            <person name="Lemieux C."/>
            <person name="Pombert J.-F."/>
            <person name="Otis C."/>
            <person name="Turmel M."/>
        </authorList>
    </citation>
    <scope>NUCLEOTIDE SEQUENCE [LARGE SCALE GENOMIC DNA]</scope>
    <source>
        <strain evidence="5 6">RCC1871</strain>
    </source>
</reference>
<dbReference type="GO" id="GO:0005765">
    <property type="term" value="C:lysosomal membrane"/>
    <property type="evidence" value="ECO:0007669"/>
    <property type="project" value="TreeGrafter"/>
</dbReference>
<feature type="region of interest" description="Disordered" evidence="1">
    <location>
        <begin position="1"/>
        <end position="28"/>
    </location>
</feature>
<evidence type="ECO:0000313" key="6">
    <source>
        <dbReference type="Proteomes" id="UP001472866"/>
    </source>
</evidence>
<organism evidence="4">
    <name type="scientific">Chloropicon roscoffensis</name>
    <dbReference type="NCBI Taxonomy" id="1461544"/>
    <lineage>
        <taxon>Eukaryota</taxon>
        <taxon>Viridiplantae</taxon>
        <taxon>Chlorophyta</taxon>
        <taxon>Chloropicophyceae</taxon>
        <taxon>Chloropicales</taxon>
        <taxon>Chloropicaceae</taxon>
        <taxon>Chloropicon</taxon>
    </lineage>
</organism>
<dbReference type="GO" id="GO:0010506">
    <property type="term" value="P:regulation of autophagy"/>
    <property type="evidence" value="ECO:0007669"/>
    <property type="project" value="InterPro"/>
</dbReference>
<sequence>MSSPGASEPAKAQMFRSRRQSSIQASPPPVAHVHLRQVLNLSPSFLTDVSKSCAYDDTHKQLLVVADSKLLFWDLREIGRAHTGSGQPGKGESEKAPQSSGPPRSAELAGADSVVSPHVCFLSQGPVITARFSPDQKILAVQRSSTEIEFVNQKDGSQFWQKCKSGSKLGLGPESKLLGFFWCSDMSKFDIVFVTTLGLELYKLLDSGKGMQLKEQKKHSIRWYKYTADTKLVIIASGDDCSRLFGYQFAPQGLIKLPRFDIDLQHGMQPGTKKQALTPDLIHPVALYGKLFCCHINPGAERVVLYRLYKDAIIKQYSYPTYTSRMGISIVDNLLLVHHMNTGLVMIFDIMTNNMQPFVSPLPVLCKGSRAAPGGRPAGQASAVALSPSTGSEALSRAAAAHEAKGEGHDGANPFKSGSKVVCVTMSNFLLAMDVGSEMVWMIDLDLDAIAMSCPNRLHTISFLHRRAELKHPQWNPKEMIMGTVKNMVQENEAISVLKQAFEIICYVIASSPGSRPVGPPQFHSPAKITGNNGGLDLEQLHAQIFESLFEDQAVEPEFLFCAMETFYLCSSSFKLRLPPCFFCLMIEMLLVMERFDVLTEYLTGHFFQDSKELAAKLEALSADYPHTTQYAVDMYFRMKEYDECCALLFKHGRLIDALKILKDYHLSSIAPTAFLDAAAEKGDPMVFASVLRFCVEFVPGFNTTAASKYNSFLREMPSDQGDACEGLDRTGGKD</sequence>
<evidence type="ECO:0000313" key="4">
    <source>
        <dbReference type="EMBL" id="CAE0188472.1"/>
    </source>
</evidence>
<evidence type="ECO:0000259" key="3">
    <source>
        <dbReference type="Pfam" id="PF21029"/>
    </source>
</evidence>
<dbReference type="GO" id="GO:0035658">
    <property type="term" value="C:Mon1-Ccz1 complex"/>
    <property type="evidence" value="ECO:0007669"/>
    <property type="project" value="InterPro"/>
</dbReference>
<dbReference type="Proteomes" id="UP001472866">
    <property type="component" value="Chromosome 02"/>
</dbReference>
<dbReference type="InterPro" id="IPR009755">
    <property type="entry name" value="RMC1_C"/>
</dbReference>
<dbReference type="Pfam" id="PF21029">
    <property type="entry name" value="RMC1_N"/>
    <property type="match status" value="1"/>
</dbReference>
<dbReference type="InterPro" id="IPR036322">
    <property type="entry name" value="WD40_repeat_dom_sf"/>
</dbReference>
<evidence type="ECO:0000259" key="2">
    <source>
        <dbReference type="Pfam" id="PF07035"/>
    </source>
</evidence>
<dbReference type="InterPro" id="IPR040371">
    <property type="entry name" value="RMC1"/>
</dbReference>
<dbReference type="GO" id="GO:0031902">
    <property type="term" value="C:late endosome membrane"/>
    <property type="evidence" value="ECO:0007669"/>
    <property type="project" value="TreeGrafter"/>
</dbReference>
<dbReference type="EMBL" id="CP151502">
    <property type="protein sequence ID" value="WZN60077.1"/>
    <property type="molecule type" value="Genomic_DNA"/>
</dbReference>
<dbReference type="PANTHER" id="PTHR12897:SF4">
    <property type="entry name" value="REGULATOR OF MON1-CCZ1 COMPLEX"/>
    <property type="match status" value="1"/>
</dbReference>
<name>A0A7S3C8I0_9CHLO</name>
<protein>
    <submittedName>
        <fullName evidence="5">Mic1 domain-containing protein</fullName>
    </submittedName>
</protein>
<reference evidence="4" key="1">
    <citation type="submission" date="2021-01" db="EMBL/GenBank/DDBJ databases">
        <authorList>
            <person name="Corre E."/>
            <person name="Pelletier E."/>
            <person name="Niang G."/>
            <person name="Scheremetjew M."/>
            <person name="Finn R."/>
            <person name="Kale V."/>
            <person name="Holt S."/>
            <person name="Cochrane G."/>
            <person name="Meng A."/>
            <person name="Brown T."/>
            <person name="Cohen L."/>
        </authorList>
    </citation>
    <scope>NUCLEOTIDE SEQUENCE</scope>
    <source>
        <strain evidence="4">RCC1871</strain>
    </source>
</reference>
<feature type="region of interest" description="Disordered" evidence="1">
    <location>
        <begin position="81"/>
        <end position="108"/>
    </location>
</feature>
<keyword evidence="6" id="KW-1185">Reference proteome</keyword>
<proteinExistence type="predicted"/>
<feature type="domain" description="Regulator of MON1-CCZ1 complex N-terminal" evidence="3">
    <location>
        <begin position="116"/>
        <end position="206"/>
    </location>
</feature>
<dbReference type="PANTHER" id="PTHR12897">
    <property type="entry name" value="COLON CANCER-ASSOCIATED PROTEIN MIC1"/>
    <property type="match status" value="1"/>
</dbReference>
<dbReference type="Pfam" id="PF07035">
    <property type="entry name" value="RMC1_C"/>
    <property type="match status" value="1"/>
</dbReference>
<dbReference type="SUPFAM" id="SSF50978">
    <property type="entry name" value="WD40 repeat-like"/>
    <property type="match status" value="1"/>
</dbReference>
<dbReference type="InterPro" id="IPR049040">
    <property type="entry name" value="RMC1_N"/>
</dbReference>
<evidence type="ECO:0000313" key="5">
    <source>
        <dbReference type="EMBL" id="WZN60077.1"/>
    </source>
</evidence>
<gene>
    <name evidence="4" type="ORF">CROS1456_LOCUS1541</name>
    <name evidence="5" type="ORF">HKI87_02g16050</name>
</gene>
<evidence type="ECO:0000256" key="1">
    <source>
        <dbReference type="SAM" id="MobiDB-lite"/>
    </source>
</evidence>
<feature type="domain" description="Mic1" evidence="2">
    <location>
        <begin position="476"/>
        <end position="694"/>
    </location>
</feature>
<accession>A0A7S3C8I0</accession>
<dbReference type="AlphaFoldDB" id="A0A7S3C8I0"/>
<dbReference type="EMBL" id="HBHZ01001974">
    <property type="protein sequence ID" value="CAE0188472.1"/>
    <property type="molecule type" value="Transcribed_RNA"/>
</dbReference>